<evidence type="ECO:0000256" key="1">
    <source>
        <dbReference type="SAM" id="Phobius"/>
    </source>
</evidence>
<organism evidence="2 3">
    <name type="scientific">Pedobacter suwonensis</name>
    <dbReference type="NCBI Taxonomy" id="332999"/>
    <lineage>
        <taxon>Bacteria</taxon>
        <taxon>Pseudomonadati</taxon>
        <taxon>Bacteroidota</taxon>
        <taxon>Sphingobacteriia</taxon>
        <taxon>Sphingobacteriales</taxon>
        <taxon>Sphingobacteriaceae</taxon>
        <taxon>Pedobacter</taxon>
    </lineage>
</organism>
<keyword evidence="1" id="KW-1133">Transmembrane helix</keyword>
<reference evidence="3" key="1">
    <citation type="submission" date="2016-10" db="EMBL/GenBank/DDBJ databases">
        <authorList>
            <person name="Varghese N."/>
            <person name="Submissions S."/>
        </authorList>
    </citation>
    <scope>NUCLEOTIDE SEQUENCE [LARGE SCALE GENOMIC DNA]</scope>
    <source>
        <strain evidence="3">DSM 18130</strain>
    </source>
</reference>
<dbReference type="AlphaFoldDB" id="A0A1I0TWE9"/>
<keyword evidence="3" id="KW-1185">Reference proteome</keyword>
<name>A0A1I0TWE9_9SPHI</name>
<accession>A0A1I0TWE9</accession>
<sequence>MRTALLILGTVLFIAGPAAKIYHFDHANSYMIASGLGLVMITSLAFIKKK</sequence>
<feature type="transmembrane region" description="Helical" evidence="1">
    <location>
        <begin position="29"/>
        <end position="47"/>
    </location>
</feature>
<evidence type="ECO:0000313" key="2">
    <source>
        <dbReference type="EMBL" id="SFA55980.1"/>
    </source>
</evidence>
<protein>
    <submittedName>
        <fullName evidence="2">Uncharacterized protein</fullName>
    </submittedName>
</protein>
<proteinExistence type="predicted"/>
<dbReference type="Proteomes" id="UP000198836">
    <property type="component" value="Unassembled WGS sequence"/>
</dbReference>
<gene>
    <name evidence="2" type="ORF">SAMN04488511_11591</name>
</gene>
<evidence type="ECO:0000313" key="3">
    <source>
        <dbReference type="Proteomes" id="UP000198836"/>
    </source>
</evidence>
<dbReference type="STRING" id="332999.SAMN04488511_11591"/>
<keyword evidence="1" id="KW-0472">Membrane</keyword>
<dbReference type="EMBL" id="FOJM01000015">
    <property type="protein sequence ID" value="SFA55980.1"/>
    <property type="molecule type" value="Genomic_DNA"/>
</dbReference>
<keyword evidence="1" id="KW-0812">Transmembrane</keyword>